<dbReference type="Proteomes" id="UP000005408">
    <property type="component" value="Unassembled WGS sequence"/>
</dbReference>
<dbReference type="GO" id="GO:0030552">
    <property type="term" value="F:cAMP binding"/>
    <property type="evidence" value="ECO:0007669"/>
    <property type="project" value="TreeGrafter"/>
</dbReference>
<protein>
    <recommendedName>
        <fullName evidence="2">Cyclic nucleotide-binding domain-containing protein</fullName>
    </recommendedName>
</protein>
<proteinExistence type="predicted"/>
<name>A0A8W8MBU9_MAGGI</name>
<dbReference type="PANTHER" id="PTHR23011">
    <property type="entry name" value="CYCLIC NUCLEOTIDE-BINDING DOMAIN CONTAINING PROTEIN"/>
    <property type="match status" value="1"/>
</dbReference>
<feature type="region of interest" description="Disordered" evidence="1">
    <location>
        <begin position="502"/>
        <end position="552"/>
    </location>
</feature>
<feature type="domain" description="Cyclic nucleotide-binding" evidence="2">
    <location>
        <begin position="315"/>
        <end position="439"/>
    </location>
</feature>
<dbReference type="InterPro" id="IPR014710">
    <property type="entry name" value="RmlC-like_jellyroll"/>
</dbReference>
<dbReference type="Gene3D" id="2.60.120.10">
    <property type="entry name" value="Jelly Rolls"/>
    <property type="match status" value="2"/>
</dbReference>
<keyword evidence="4" id="KW-1185">Reference proteome</keyword>
<feature type="compositionally biased region" description="Basic residues" evidence="1">
    <location>
        <begin position="504"/>
        <end position="517"/>
    </location>
</feature>
<organism evidence="3 4">
    <name type="scientific">Magallana gigas</name>
    <name type="common">Pacific oyster</name>
    <name type="synonym">Crassostrea gigas</name>
    <dbReference type="NCBI Taxonomy" id="29159"/>
    <lineage>
        <taxon>Eukaryota</taxon>
        <taxon>Metazoa</taxon>
        <taxon>Spiralia</taxon>
        <taxon>Lophotrochozoa</taxon>
        <taxon>Mollusca</taxon>
        <taxon>Bivalvia</taxon>
        <taxon>Autobranchia</taxon>
        <taxon>Pteriomorphia</taxon>
        <taxon>Ostreida</taxon>
        <taxon>Ostreoidea</taxon>
        <taxon>Ostreidae</taxon>
        <taxon>Magallana</taxon>
    </lineage>
</organism>
<sequence>MVQNRHLSQYSPDDKTRQNLHRLRHSAPITRNRAPLHQDVVIDNHSGISPSTSTEESQPQCEEKTLRKRRQNTEMPCRCKSVGDGSVLRVSPISPCLITQSGTIHRKSSNTPTKQDPQVSDHPMKSSTGTLKNSPDVFDHHRKPSTATPKPNRSACDLYKRSPSLTPKYDIAVFDHLKSSLQERHKTIVKRNKPRSSSKSQHEKEHHEEVFKDKKSLKLRFKMAAKCVLVLIRWLNAIIDISDTKTTRTATEERWYTLYTSQEARRLAFNKMVYSKERAFAKVPKWASDIFESDPDSRSEQDCRRIHALLRGLKSFDKFTERIQLYMCRAFRYQSVEPGRVILRRGHVGINFYFIYSGSVFVNVEEVNTRGEHFEKTETVLVRGDSFGELALLQDIRRTATITCRETCEILVVDKETFAKVCPSIFQEELEEKEKFLSKLNLFSPKFWTKEMLKTLCNEAQIQEYKTNKVVATDRSDEEWIYICMQGKGQVVRRLLLDGPSTSKRQRIKSTRTSSRHKSTEVLVNLLDDEPDSQSSSVTSEESDDEESKEKMLESMSLEYRKDGRRASFLTHLKWEAEIQRRKAMKTPHRDDSHKKKQEMLFTGPMTLTSLMSKDKENKASDHIYLQLDSLLKEDVFDMYSIMHNVTSPPDSDVLLVSGGGRFLRIKKKNFFHVCSREGLDHARRIATSVRYPTDNQLLAAYTEKFHWDHYKHLVVDHVIRGHVERKTRFKNSPQIQASIISYQRQKTLDLINTLKAHSH</sequence>
<evidence type="ECO:0000313" key="3">
    <source>
        <dbReference type="EnsemblMetazoa" id="G32245.2:cds"/>
    </source>
</evidence>
<feature type="region of interest" description="Disordered" evidence="1">
    <location>
        <begin position="43"/>
        <end position="72"/>
    </location>
</feature>
<feature type="compositionally biased region" description="Polar residues" evidence="1">
    <location>
        <begin position="46"/>
        <end position="60"/>
    </location>
</feature>
<dbReference type="SUPFAM" id="SSF51206">
    <property type="entry name" value="cAMP-binding domain-like"/>
    <property type="match status" value="2"/>
</dbReference>
<dbReference type="Pfam" id="PF00027">
    <property type="entry name" value="cNMP_binding"/>
    <property type="match status" value="1"/>
</dbReference>
<dbReference type="PANTHER" id="PTHR23011:SF43">
    <property type="entry name" value="CYCLIC NUCLEOTIDE-BINDING DOMAIN-CONTAINING PROTEIN 2"/>
    <property type="match status" value="1"/>
</dbReference>
<dbReference type="GO" id="GO:0007283">
    <property type="term" value="P:spermatogenesis"/>
    <property type="evidence" value="ECO:0007669"/>
    <property type="project" value="TreeGrafter"/>
</dbReference>
<dbReference type="PROSITE" id="PS50042">
    <property type="entry name" value="CNMP_BINDING_3"/>
    <property type="match status" value="1"/>
</dbReference>
<evidence type="ECO:0000256" key="1">
    <source>
        <dbReference type="SAM" id="MobiDB-lite"/>
    </source>
</evidence>
<evidence type="ECO:0000259" key="2">
    <source>
        <dbReference type="PROSITE" id="PS50042"/>
    </source>
</evidence>
<dbReference type="EnsemblMetazoa" id="G32245.2">
    <property type="protein sequence ID" value="G32245.2:cds"/>
    <property type="gene ID" value="G32245"/>
</dbReference>
<feature type="compositionally biased region" description="Basic and acidic residues" evidence="1">
    <location>
        <begin position="200"/>
        <end position="209"/>
    </location>
</feature>
<evidence type="ECO:0000313" key="4">
    <source>
        <dbReference type="Proteomes" id="UP000005408"/>
    </source>
</evidence>
<feature type="region of interest" description="Disordered" evidence="1">
    <location>
        <begin position="184"/>
        <end position="209"/>
    </location>
</feature>
<dbReference type="CDD" id="cd00038">
    <property type="entry name" value="CAP_ED"/>
    <property type="match status" value="1"/>
</dbReference>
<feature type="compositionally biased region" description="Basic residues" evidence="1">
    <location>
        <begin position="187"/>
        <end position="196"/>
    </location>
</feature>
<dbReference type="SMART" id="SM00100">
    <property type="entry name" value="cNMP"/>
    <property type="match status" value="1"/>
</dbReference>
<reference evidence="3" key="1">
    <citation type="submission" date="2022-08" db="UniProtKB">
        <authorList>
            <consortium name="EnsemblMetazoa"/>
        </authorList>
    </citation>
    <scope>IDENTIFICATION</scope>
    <source>
        <strain evidence="3">05x7-T-G4-1.051#20</strain>
    </source>
</reference>
<feature type="region of interest" description="Disordered" evidence="1">
    <location>
        <begin position="99"/>
        <end position="159"/>
    </location>
</feature>
<accession>A0A8W8MBU9</accession>
<dbReference type="InterPro" id="IPR018490">
    <property type="entry name" value="cNMP-bd_dom_sf"/>
</dbReference>
<feature type="compositionally biased region" description="Polar residues" evidence="1">
    <location>
        <begin position="99"/>
        <end position="118"/>
    </location>
</feature>
<dbReference type="PROSITE" id="PS00889">
    <property type="entry name" value="CNMP_BINDING_2"/>
    <property type="match status" value="1"/>
</dbReference>
<dbReference type="AlphaFoldDB" id="A0A8W8MBU9"/>
<dbReference type="InterPro" id="IPR000595">
    <property type="entry name" value="cNMP-bd_dom"/>
</dbReference>
<dbReference type="InterPro" id="IPR018488">
    <property type="entry name" value="cNMP-bd_CS"/>
</dbReference>